<dbReference type="Pfam" id="PF01569">
    <property type="entry name" value="PAP2"/>
    <property type="match status" value="1"/>
</dbReference>
<dbReference type="EMBL" id="CP060828">
    <property type="protein sequence ID" value="QNP69881.1"/>
    <property type="molecule type" value="Genomic_DNA"/>
</dbReference>
<dbReference type="Gene3D" id="1.20.144.10">
    <property type="entry name" value="Phosphatidic acid phosphatase type 2/haloperoxidase"/>
    <property type="match status" value="1"/>
</dbReference>
<dbReference type="AlphaFoldDB" id="A0A7H0IAR5"/>
<name>A0A7H0IAR5_9ACTN</name>
<evidence type="ECO:0000256" key="1">
    <source>
        <dbReference type="SAM" id="Phobius"/>
    </source>
</evidence>
<gene>
    <name evidence="3" type="ORF">IAG44_10755</name>
</gene>
<reference evidence="3 4" key="1">
    <citation type="submission" date="2020-08" db="EMBL/GenBank/DDBJ databases">
        <title>A novel species.</title>
        <authorList>
            <person name="Gao J."/>
        </authorList>
    </citation>
    <scope>NUCLEOTIDE SEQUENCE [LARGE SCALE GENOMIC DNA]</scope>
    <source>
        <strain evidence="3 4">CRXT-G-22</strain>
    </source>
</reference>
<accession>A0A7H0IAR5</accession>
<evidence type="ECO:0000259" key="2">
    <source>
        <dbReference type="Pfam" id="PF01569"/>
    </source>
</evidence>
<keyword evidence="4" id="KW-1185">Reference proteome</keyword>
<proteinExistence type="predicted"/>
<evidence type="ECO:0000313" key="4">
    <source>
        <dbReference type="Proteomes" id="UP000516052"/>
    </source>
</evidence>
<protein>
    <submittedName>
        <fullName evidence="3">Phosphatase PAP2 family protein</fullName>
    </submittedName>
</protein>
<keyword evidence="1" id="KW-0812">Transmembrane</keyword>
<dbReference type="InterPro" id="IPR036938">
    <property type="entry name" value="PAP2/HPO_sf"/>
</dbReference>
<feature type="transmembrane region" description="Helical" evidence="1">
    <location>
        <begin position="81"/>
        <end position="105"/>
    </location>
</feature>
<feature type="transmembrane region" description="Helical" evidence="1">
    <location>
        <begin position="48"/>
        <end position="69"/>
    </location>
</feature>
<dbReference type="RefSeq" id="WP_187746914.1">
    <property type="nucleotide sequence ID" value="NZ_CP060828.1"/>
</dbReference>
<dbReference type="SUPFAM" id="SSF48317">
    <property type="entry name" value="Acid phosphatase/Vanadium-dependent haloperoxidase"/>
    <property type="match status" value="1"/>
</dbReference>
<dbReference type="InterPro" id="IPR000326">
    <property type="entry name" value="PAP2/HPO"/>
</dbReference>
<feature type="transmembrane region" description="Helical" evidence="1">
    <location>
        <begin position="152"/>
        <end position="169"/>
    </location>
</feature>
<sequence>MSISARLLAVPAALLALFTWQVVAGGPLLRWDERLSGALRHPDRFSELLSDLGNVPVALPVLLVVAAYVAWSGRRAGERRWWGPAAAALAAMALVPLTVVPLKIWTDRPGTPAVPPATGYFPSGHTATAMIAYGGAVLVLLPWLGSARGRRTAVGVAVVLVAAVSYGLVRRGYHWPLDVVASWCLGVVLLGALRLVTVRIGAPKRSAAAVQSDV</sequence>
<dbReference type="Proteomes" id="UP000516052">
    <property type="component" value="Chromosome"/>
</dbReference>
<keyword evidence="1" id="KW-0472">Membrane</keyword>
<feature type="transmembrane region" description="Helical" evidence="1">
    <location>
        <begin position="125"/>
        <end position="145"/>
    </location>
</feature>
<feature type="transmembrane region" description="Helical" evidence="1">
    <location>
        <begin position="175"/>
        <end position="196"/>
    </location>
</feature>
<evidence type="ECO:0000313" key="3">
    <source>
        <dbReference type="EMBL" id="QNP69881.1"/>
    </source>
</evidence>
<keyword evidence="1" id="KW-1133">Transmembrane helix</keyword>
<organism evidence="3 4">
    <name type="scientific">Streptomyces roseirectus</name>
    <dbReference type="NCBI Taxonomy" id="2768066"/>
    <lineage>
        <taxon>Bacteria</taxon>
        <taxon>Bacillati</taxon>
        <taxon>Actinomycetota</taxon>
        <taxon>Actinomycetes</taxon>
        <taxon>Kitasatosporales</taxon>
        <taxon>Streptomycetaceae</taxon>
        <taxon>Streptomyces</taxon>
    </lineage>
</organism>
<dbReference type="PANTHER" id="PTHR14969">
    <property type="entry name" value="SPHINGOSINE-1-PHOSPHATE PHOSPHOHYDROLASE"/>
    <property type="match status" value="1"/>
</dbReference>
<dbReference type="PANTHER" id="PTHR14969:SF13">
    <property type="entry name" value="AT30094P"/>
    <property type="match status" value="1"/>
</dbReference>
<feature type="domain" description="Phosphatidic acid phosphatase type 2/haloperoxidase" evidence="2">
    <location>
        <begin position="92"/>
        <end position="195"/>
    </location>
</feature>
<dbReference type="KEGG" id="sroi:IAG44_10755"/>